<dbReference type="EC" id="3.4.22.70" evidence="2"/>
<dbReference type="Proteomes" id="UP001204445">
    <property type="component" value="Unassembled WGS sequence"/>
</dbReference>
<dbReference type="SUPFAM" id="SSF63817">
    <property type="entry name" value="Sortase"/>
    <property type="match status" value="1"/>
</dbReference>
<protein>
    <submittedName>
        <fullName evidence="2">Sortase A</fullName>
        <ecNumber evidence="2">3.4.22.70</ecNumber>
    </submittedName>
</protein>
<dbReference type="NCBIfam" id="TIGR03784">
    <property type="entry name" value="marine_sortase"/>
    <property type="match status" value="1"/>
</dbReference>
<reference evidence="2" key="1">
    <citation type="submission" date="2022-08" db="EMBL/GenBank/DDBJ databases">
        <title>Genomic Encyclopedia of Type Strains, Phase III (KMG-III): the genomes of soil and plant-associated and newly described type strains.</title>
        <authorList>
            <person name="Whitman W."/>
        </authorList>
    </citation>
    <scope>NUCLEOTIDE SEQUENCE</scope>
    <source>
        <strain evidence="2">HMT 1</strain>
    </source>
</reference>
<dbReference type="GO" id="GO:0016787">
    <property type="term" value="F:hydrolase activity"/>
    <property type="evidence" value="ECO:0007669"/>
    <property type="project" value="UniProtKB-KW"/>
</dbReference>
<evidence type="ECO:0000313" key="3">
    <source>
        <dbReference type="Proteomes" id="UP001204445"/>
    </source>
</evidence>
<dbReference type="InterPro" id="IPR005754">
    <property type="entry name" value="Sortase"/>
</dbReference>
<dbReference type="Gene3D" id="2.40.260.10">
    <property type="entry name" value="Sortase"/>
    <property type="match status" value="1"/>
</dbReference>
<dbReference type="RefSeq" id="WP_259055653.1">
    <property type="nucleotide sequence ID" value="NZ_JANUCT010000011.1"/>
</dbReference>
<keyword evidence="3" id="KW-1185">Reference proteome</keyword>
<dbReference type="AlphaFoldDB" id="A0AAE3HM68"/>
<proteinExistence type="predicted"/>
<dbReference type="InterPro" id="IPR022445">
    <property type="entry name" value="Sortase_proteobact_type"/>
</dbReference>
<accession>A0AAE3HM68</accession>
<dbReference type="EMBL" id="JANUCT010000011">
    <property type="protein sequence ID" value="MCS3903706.1"/>
    <property type="molecule type" value="Genomic_DNA"/>
</dbReference>
<dbReference type="CDD" id="cd05828">
    <property type="entry name" value="Sortase_D_1"/>
    <property type="match status" value="1"/>
</dbReference>
<sequence length="192" mass="21418">MVRLRPGSYLLFVLLILGIWQFGSGAWILLKAELAQHLIARAWQQTLVRQAPVKPWSWADTWPVARLQWRDEIDLYVLDGASAAALPFGPGLQRHGSLLLAAGHRDTHFAFLRRVKHGDRLTLTDMHGRETIFRVQLRQVVDSRQASLHAAGAAPALVLVTCYPFDALRAGGPLRFVVTATPQSNHHDPVTI</sequence>
<evidence type="ECO:0000313" key="2">
    <source>
        <dbReference type="EMBL" id="MCS3903706.1"/>
    </source>
</evidence>
<gene>
    <name evidence="2" type="ORF">J2T55_001737</name>
</gene>
<keyword evidence="1 2" id="KW-0378">Hydrolase</keyword>
<dbReference type="InterPro" id="IPR023365">
    <property type="entry name" value="Sortase_dom-sf"/>
</dbReference>
<dbReference type="InterPro" id="IPR041999">
    <property type="entry name" value="Sortase_D_1"/>
</dbReference>
<organism evidence="2 3">
    <name type="scientific">Methylohalomonas lacus</name>
    <dbReference type="NCBI Taxonomy" id="398773"/>
    <lineage>
        <taxon>Bacteria</taxon>
        <taxon>Pseudomonadati</taxon>
        <taxon>Pseudomonadota</taxon>
        <taxon>Gammaproteobacteria</taxon>
        <taxon>Methylohalomonadales</taxon>
        <taxon>Methylohalomonadaceae</taxon>
        <taxon>Methylohalomonas</taxon>
    </lineage>
</organism>
<evidence type="ECO:0000256" key="1">
    <source>
        <dbReference type="ARBA" id="ARBA00022801"/>
    </source>
</evidence>
<name>A0AAE3HM68_9GAMM</name>
<comment type="caution">
    <text evidence="2">The sequence shown here is derived from an EMBL/GenBank/DDBJ whole genome shotgun (WGS) entry which is preliminary data.</text>
</comment>
<dbReference type="Pfam" id="PF04203">
    <property type="entry name" value="Sortase"/>
    <property type="match status" value="1"/>
</dbReference>